<feature type="transmembrane region" description="Helical" evidence="8">
    <location>
        <begin position="74"/>
        <end position="93"/>
    </location>
</feature>
<feature type="transmembrane region" description="Helical" evidence="8">
    <location>
        <begin position="21"/>
        <end position="39"/>
    </location>
</feature>
<dbReference type="GO" id="GO:1903785">
    <property type="term" value="P:L-valine transmembrane transport"/>
    <property type="evidence" value="ECO:0007669"/>
    <property type="project" value="TreeGrafter"/>
</dbReference>
<keyword evidence="4" id="KW-1003">Cell membrane</keyword>
<dbReference type="Pfam" id="PF03591">
    <property type="entry name" value="AzlC"/>
    <property type="match status" value="1"/>
</dbReference>
<evidence type="ECO:0000256" key="6">
    <source>
        <dbReference type="ARBA" id="ARBA00022989"/>
    </source>
</evidence>
<keyword evidence="5 8" id="KW-0812">Transmembrane</keyword>
<protein>
    <submittedName>
        <fullName evidence="9">4-azaleucine resistance transporter AzlC</fullName>
    </submittedName>
</protein>
<comment type="caution">
    <text evidence="9">The sequence shown here is derived from an EMBL/GenBank/DDBJ whole genome shotgun (WGS) entry which is preliminary data.</text>
</comment>
<keyword evidence="3" id="KW-0813">Transport</keyword>
<dbReference type="InterPro" id="IPR011606">
    <property type="entry name" value="Brnchd-chn_aa_trnsp_permease"/>
</dbReference>
<evidence type="ECO:0000256" key="1">
    <source>
        <dbReference type="ARBA" id="ARBA00004651"/>
    </source>
</evidence>
<dbReference type="EMBL" id="RJKE01000001">
    <property type="protein sequence ID" value="ROO88325.1"/>
    <property type="molecule type" value="Genomic_DNA"/>
</dbReference>
<comment type="subcellular location">
    <subcellularLocation>
        <location evidence="1">Cell membrane</location>
        <topology evidence="1">Multi-pass membrane protein</topology>
    </subcellularLocation>
</comment>
<dbReference type="AlphaFoldDB" id="A0A3N1D478"/>
<reference evidence="9 10" key="1">
    <citation type="submission" date="2018-11" db="EMBL/GenBank/DDBJ databases">
        <title>Sequencing the genomes of 1000 actinobacteria strains.</title>
        <authorList>
            <person name="Klenk H.-P."/>
        </authorList>
    </citation>
    <scope>NUCLEOTIDE SEQUENCE [LARGE SCALE GENOMIC DNA]</scope>
    <source>
        <strain evidence="9 10">DSM 44254</strain>
    </source>
</reference>
<feature type="transmembrane region" description="Helical" evidence="8">
    <location>
        <begin position="138"/>
        <end position="158"/>
    </location>
</feature>
<dbReference type="RefSeq" id="WP_123667580.1">
    <property type="nucleotide sequence ID" value="NZ_RJKE01000001.1"/>
</dbReference>
<proteinExistence type="inferred from homology"/>
<organism evidence="9 10">
    <name type="scientific">Actinocorallia herbida</name>
    <dbReference type="NCBI Taxonomy" id="58109"/>
    <lineage>
        <taxon>Bacteria</taxon>
        <taxon>Bacillati</taxon>
        <taxon>Actinomycetota</taxon>
        <taxon>Actinomycetes</taxon>
        <taxon>Streptosporangiales</taxon>
        <taxon>Thermomonosporaceae</taxon>
        <taxon>Actinocorallia</taxon>
    </lineage>
</organism>
<evidence type="ECO:0000256" key="2">
    <source>
        <dbReference type="ARBA" id="ARBA00010735"/>
    </source>
</evidence>
<dbReference type="PANTHER" id="PTHR34979">
    <property type="entry name" value="INNER MEMBRANE PROTEIN YGAZ"/>
    <property type="match status" value="1"/>
</dbReference>
<accession>A0A3N1D478</accession>
<sequence length="254" mass="26796">MFDARTRGGARDLAGAAADTASVGLSLFPLGLSLGVLVVHTGLEWWWATVFSAVVYAGSLEFLLLGLVAAATPLAQIAVTAFLVNFRHVFYALSFPLHKVRRGARPYAMFALTDEAYALTAGDRAASWSGARIVWMQVLLQVYWVAGATLGAVGGALLPVTLHGLEFALTALFVVLALDAWQARRELPVPLLAAASYAIAALVTPGQLLLTAMALFTGGLLLRHVMTGSVDVREADEEPSALEKAAPVPVGAER</sequence>
<dbReference type="OrthoDB" id="3181706at2"/>
<evidence type="ECO:0000256" key="8">
    <source>
        <dbReference type="SAM" id="Phobius"/>
    </source>
</evidence>
<evidence type="ECO:0000256" key="3">
    <source>
        <dbReference type="ARBA" id="ARBA00022448"/>
    </source>
</evidence>
<name>A0A3N1D478_9ACTN</name>
<evidence type="ECO:0000313" key="10">
    <source>
        <dbReference type="Proteomes" id="UP000272400"/>
    </source>
</evidence>
<dbReference type="Proteomes" id="UP000272400">
    <property type="component" value="Unassembled WGS sequence"/>
</dbReference>
<keyword evidence="10" id="KW-1185">Reference proteome</keyword>
<evidence type="ECO:0000256" key="5">
    <source>
        <dbReference type="ARBA" id="ARBA00022692"/>
    </source>
</evidence>
<dbReference type="GO" id="GO:0005886">
    <property type="term" value="C:plasma membrane"/>
    <property type="evidence" value="ECO:0007669"/>
    <property type="project" value="UniProtKB-SubCell"/>
</dbReference>
<keyword evidence="6 8" id="KW-1133">Transmembrane helix</keyword>
<gene>
    <name evidence="9" type="ORF">EDD29_5989</name>
</gene>
<evidence type="ECO:0000313" key="9">
    <source>
        <dbReference type="EMBL" id="ROO88325.1"/>
    </source>
</evidence>
<dbReference type="PANTHER" id="PTHR34979:SF1">
    <property type="entry name" value="INNER MEMBRANE PROTEIN YGAZ"/>
    <property type="match status" value="1"/>
</dbReference>
<feature type="transmembrane region" description="Helical" evidence="8">
    <location>
        <begin position="195"/>
        <end position="216"/>
    </location>
</feature>
<evidence type="ECO:0000256" key="7">
    <source>
        <dbReference type="ARBA" id="ARBA00023136"/>
    </source>
</evidence>
<comment type="similarity">
    <text evidence="2">Belongs to the AzlC family.</text>
</comment>
<keyword evidence="7 8" id="KW-0472">Membrane</keyword>
<evidence type="ECO:0000256" key="4">
    <source>
        <dbReference type="ARBA" id="ARBA00022475"/>
    </source>
</evidence>